<evidence type="ECO:0000313" key="2">
    <source>
        <dbReference type="Proteomes" id="UP000068016"/>
    </source>
</evidence>
<protein>
    <submittedName>
        <fullName evidence="1">Uncharacterized protein</fullName>
    </submittedName>
</protein>
<dbReference type="Proteomes" id="UP000068016">
    <property type="component" value="Unassembled WGS sequence"/>
</dbReference>
<gene>
    <name evidence="1" type="ORF">WT83_27995</name>
</gene>
<evidence type="ECO:0000313" key="1">
    <source>
        <dbReference type="EMBL" id="KWN05716.1"/>
    </source>
</evidence>
<organism evidence="1 2">
    <name type="scientific">Burkholderia territorii</name>
    <dbReference type="NCBI Taxonomy" id="1503055"/>
    <lineage>
        <taxon>Bacteria</taxon>
        <taxon>Pseudomonadati</taxon>
        <taxon>Pseudomonadota</taxon>
        <taxon>Betaproteobacteria</taxon>
        <taxon>Burkholderiales</taxon>
        <taxon>Burkholderiaceae</taxon>
        <taxon>Burkholderia</taxon>
        <taxon>Burkholderia cepacia complex</taxon>
    </lineage>
</organism>
<proteinExistence type="predicted"/>
<sequence length="66" mass="7250">MSARTARAADFVTHDGDTLFYRHGDRAAAARLAIRDRHGRPAGRGGQADYACAARRVRARFTSYIA</sequence>
<dbReference type="AlphaFoldDB" id="A0A119VDX3"/>
<dbReference type="EMBL" id="LPLZ01000080">
    <property type="protein sequence ID" value="KWN05716.1"/>
    <property type="molecule type" value="Genomic_DNA"/>
</dbReference>
<comment type="caution">
    <text evidence="1">The sequence shown here is derived from an EMBL/GenBank/DDBJ whole genome shotgun (WGS) entry which is preliminary data.</text>
</comment>
<name>A0A119VDX3_9BURK</name>
<reference evidence="1 2" key="1">
    <citation type="submission" date="2015-11" db="EMBL/GenBank/DDBJ databases">
        <title>Expanding the genomic diversity of Burkholderia species for the development of highly accurate diagnostics.</title>
        <authorList>
            <person name="Sahl J."/>
            <person name="Keim P."/>
            <person name="Wagner D."/>
        </authorList>
    </citation>
    <scope>NUCLEOTIDE SEQUENCE [LARGE SCALE GENOMIC DNA]</scope>
    <source>
        <strain evidence="1 2">MSMB793WGS</strain>
    </source>
</reference>
<accession>A0A119VDX3</accession>